<reference evidence="3" key="1">
    <citation type="journal article" date="2014" name="Int. J. Syst. Evol. Microbiol.">
        <title>Complete genome sequence of Corynebacterium casei LMG S-19264T (=DSM 44701T), isolated from a smear-ripened cheese.</title>
        <authorList>
            <consortium name="US DOE Joint Genome Institute (JGI-PGF)"/>
            <person name="Walter F."/>
            <person name="Albersmeier A."/>
            <person name="Kalinowski J."/>
            <person name="Ruckert C."/>
        </authorList>
    </citation>
    <scope>NUCLEOTIDE SEQUENCE</scope>
    <source>
        <strain evidence="3">CGMCC 1.12997</strain>
    </source>
</reference>
<feature type="region of interest" description="Disordered" evidence="1">
    <location>
        <begin position="138"/>
        <end position="201"/>
    </location>
</feature>
<gene>
    <name evidence="3" type="ORF">GCM10011585_30860</name>
</gene>
<dbReference type="Proteomes" id="UP000647241">
    <property type="component" value="Unassembled WGS sequence"/>
</dbReference>
<dbReference type="AlphaFoldDB" id="A0A917M7W8"/>
<evidence type="ECO:0000256" key="1">
    <source>
        <dbReference type="SAM" id="MobiDB-lite"/>
    </source>
</evidence>
<keyword evidence="2" id="KW-1133">Transmembrane helix</keyword>
<proteinExistence type="predicted"/>
<name>A0A917M7W8_9BACT</name>
<comment type="caution">
    <text evidence="3">The sequence shown here is derived from an EMBL/GenBank/DDBJ whole genome shotgun (WGS) entry which is preliminary data.</text>
</comment>
<accession>A0A917M7W8</accession>
<feature type="transmembrane region" description="Helical" evidence="2">
    <location>
        <begin position="32"/>
        <end position="54"/>
    </location>
</feature>
<evidence type="ECO:0000313" key="3">
    <source>
        <dbReference type="EMBL" id="GGG84874.1"/>
    </source>
</evidence>
<sequence length="407" mass="42987">MKKSGLVIGSVVFATLVLYLLAYYFLPPPPPSPALVALFAAIAIVLVWALQWLFRKRGSKDNNHPVLLWVAVSLALLCCHPAHAQTRAYVVCKFDTGPHAGTTEAFLTSPGIAVGDPCNDGAGNSGTVTSVRAIEASAGSARDTTSGGAINDAAPATASPSDSAPAATAAPSEPAASATPEPTESAEPPPPPPPPPPAIVAEAEPSLPRVTGTAVLLRGRPEDQGYGLYSYALLTHRPQQSELPRYHAFLMALVGLPTAQEVGGYVGKTRINITYFPLTAAPTSWDVLTTQGRVDYVLAHYDYARGAVMLASLPERIGTGPVLVSVLKPLSSNQHPHPVLVQDLSKAQPVLMSDYVAEFVDQAAKDHFWEAITLEAFELHMRNLLETAAVGLGMSKTAVDGWVHEDK</sequence>
<protein>
    <submittedName>
        <fullName evidence="3">Uncharacterized protein</fullName>
    </submittedName>
</protein>
<dbReference type="RefSeq" id="WP_188555055.1">
    <property type="nucleotide sequence ID" value="NZ_BMGT01000003.1"/>
</dbReference>
<keyword evidence="4" id="KW-1185">Reference proteome</keyword>
<feature type="transmembrane region" description="Helical" evidence="2">
    <location>
        <begin position="7"/>
        <end position="26"/>
    </location>
</feature>
<evidence type="ECO:0000256" key="2">
    <source>
        <dbReference type="SAM" id="Phobius"/>
    </source>
</evidence>
<dbReference type="EMBL" id="BMGT01000003">
    <property type="protein sequence ID" value="GGG84874.1"/>
    <property type="molecule type" value="Genomic_DNA"/>
</dbReference>
<feature type="transmembrane region" description="Helical" evidence="2">
    <location>
        <begin position="66"/>
        <end position="83"/>
    </location>
</feature>
<keyword evidence="2" id="KW-0472">Membrane</keyword>
<evidence type="ECO:0000313" key="4">
    <source>
        <dbReference type="Proteomes" id="UP000647241"/>
    </source>
</evidence>
<feature type="compositionally biased region" description="Pro residues" evidence="1">
    <location>
        <begin position="187"/>
        <end position="198"/>
    </location>
</feature>
<keyword evidence="2" id="KW-0812">Transmembrane</keyword>
<feature type="compositionally biased region" description="Low complexity" evidence="1">
    <location>
        <begin position="153"/>
        <end position="186"/>
    </location>
</feature>
<organism evidence="3 4">
    <name type="scientific">Edaphobacter dinghuensis</name>
    <dbReference type="NCBI Taxonomy" id="1560005"/>
    <lineage>
        <taxon>Bacteria</taxon>
        <taxon>Pseudomonadati</taxon>
        <taxon>Acidobacteriota</taxon>
        <taxon>Terriglobia</taxon>
        <taxon>Terriglobales</taxon>
        <taxon>Acidobacteriaceae</taxon>
        <taxon>Edaphobacter</taxon>
    </lineage>
</organism>
<reference evidence="3" key="2">
    <citation type="submission" date="2020-09" db="EMBL/GenBank/DDBJ databases">
        <authorList>
            <person name="Sun Q."/>
            <person name="Zhou Y."/>
        </authorList>
    </citation>
    <scope>NUCLEOTIDE SEQUENCE</scope>
    <source>
        <strain evidence="3">CGMCC 1.12997</strain>
    </source>
</reference>